<dbReference type="AlphaFoldDB" id="A0A0X8HW91"/>
<organism evidence="3 4">
    <name type="scientific">Eremothecium sinecaudum</name>
    <dbReference type="NCBI Taxonomy" id="45286"/>
    <lineage>
        <taxon>Eukaryota</taxon>
        <taxon>Fungi</taxon>
        <taxon>Dikarya</taxon>
        <taxon>Ascomycota</taxon>
        <taxon>Saccharomycotina</taxon>
        <taxon>Saccharomycetes</taxon>
        <taxon>Saccharomycetales</taxon>
        <taxon>Saccharomycetaceae</taxon>
        <taxon>Eremothecium</taxon>
    </lineage>
</organism>
<dbReference type="PANTHER" id="PTHR12634">
    <property type="entry name" value="SIT4 YEAST -ASSOCIATING PROTEIN-RELATED"/>
    <property type="match status" value="1"/>
</dbReference>
<dbReference type="GeneID" id="28726040"/>
<reference evidence="3 4" key="1">
    <citation type="submission" date="2016-01" db="EMBL/GenBank/DDBJ databases">
        <title>Genome sequence of the yeast Holleya sinecauda.</title>
        <authorList>
            <person name="Dietrich F.S."/>
        </authorList>
    </citation>
    <scope>NUCLEOTIDE SEQUENCE [LARGE SCALE GENOMIC DNA]</scope>
    <source>
        <strain evidence="3 4">ATCC 58844</strain>
    </source>
</reference>
<feature type="compositionally biased region" description="Polar residues" evidence="2">
    <location>
        <begin position="628"/>
        <end position="644"/>
    </location>
</feature>
<accession>A0A0X8HW91</accession>
<evidence type="ECO:0000313" key="4">
    <source>
        <dbReference type="Proteomes" id="UP000243052"/>
    </source>
</evidence>
<dbReference type="InterPro" id="IPR007587">
    <property type="entry name" value="SAPS"/>
</dbReference>
<gene>
    <name evidence="3" type="ORF">AW171_hschr84730</name>
</gene>
<dbReference type="GO" id="GO:0005829">
    <property type="term" value="C:cytosol"/>
    <property type="evidence" value="ECO:0007669"/>
    <property type="project" value="TreeGrafter"/>
</dbReference>
<comment type="similarity">
    <text evidence="1">Belongs to the SAPS family.</text>
</comment>
<dbReference type="GO" id="GO:0019903">
    <property type="term" value="F:protein phosphatase binding"/>
    <property type="evidence" value="ECO:0007669"/>
    <property type="project" value="InterPro"/>
</dbReference>
<evidence type="ECO:0000256" key="1">
    <source>
        <dbReference type="ARBA" id="ARBA00006180"/>
    </source>
</evidence>
<evidence type="ECO:0000313" key="3">
    <source>
        <dbReference type="EMBL" id="AMD22679.1"/>
    </source>
</evidence>
<dbReference type="OrthoDB" id="295029at2759"/>
<feature type="compositionally biased region" description="Polar residues" evidence="2">
    <location>
        <begin position="254"/>
        <end position="264"/>
    </location>
</feature>
<dbReference type="Pfam" id="PF04499">
    <property type="entry name" value="SAPS"/>
    <property type="match status" value="1"/>
</dbReference>
<dbReference type="RefSeq" id="XP_017989675.1">
    <property type="nucleotide sequence ID" value="XM_018134053.1"/>
</dbReference>
<dbReference type="PANTHER" id="PTHR12634:SF14">
    <property type="entry name" value="SIT4-ASSOCIATING PROTEIN SAP155-RELATED"/>
    <property type="match status" value="1"/>
</dbReference>
<sequence length="915" mass="103851">MSFWPIGQSVNNSKINRLLDDYFRVLHSLEDEKVAPQTDNVGVDVGGANVSKEANTQGQDREERVTTAVEAGEGEKKDEIDYEDGHFRPEQGDGNPWGRNYGETLLRPGFQERNKSEPESVASMISIPSTTSSPVSISGNDAYNFNASVPLTKESLNCSFIDDILKESEIINELVRQNNTILDFFCFGYFFDAQGNRVEHIDYLIDQLLFSIDRVNEDSPEIGNTTVSSQRQHDHANHSRNMNADEDSPDGVNENDSAEGSSTDNNEDSIIPLMYQNEFNSSSHLYRANTIAEIFALDNWLITETFVKDFTHLTKIWSILYHKDFKAEKSPLVPIFLKINQNWLVTRQDQFLNFIRTRDTLVDDMLAHLEISVLMDFFLKLISTDKQESPTGIIELAYEQDLIPKLLAYLDNDTCSADIQACAGDFIKALISISTNAPLDEMSIGPNSLTRKLCSEESVNCFIDAIINKRGSALTTAVSVVIELIRKNNSDYDQINLLATTVKSHPPSMRDPVYLGTMLRMFAENLPKLLNFLADIEKRVKVAKNQLGMDYKPLGFERFKIVELIAELLHCSNMCLMNSKKAERIVKERDEVRQHLVMQLQDALTDLNMNDSNVDSEKNNEKNWRDLSPTNDTSSPENTALSANTDDDVDESFEIPYVNKNQNAKLRKNPTVGDFFKIQLYDTQLLPKLIQLFMEHPWNNFWHNVIFDIIQQIFNGRMDFSYNSFLVYSLFKNSNAGQFCGDPPASNGNERHFYDFQITRDLILQGYKDSHAFYEEYNTSLGYMGHLVLISEEIVKFSKVYKVELISPEIHDVLQDPDWIFYSEDALNETRLMYSKILGGGEYGGDTPNNNSNEKAGTLNAEDSDAMIVGDAQANYKFSTQADLHKKLKEKLIKKSQDAIDLKNKENGVIILGPP</sequence>
<proteinExistence type="inferred from homology"/>
<name>A0A0X8HW91_9SACH</name>
<evidence type="ECO:0000256" key="2">
    <source>
        <dbReference type="SAM" id="MobiDB-lite"/>
    </source>
</evidence>
<dbReference type="EMBL" id="CP014248">
    <property type="protein sequence ID" value="AMD22679.1"/>
    <property type="molecule type" value="Genomic_DNA"/>
</dbReference>
<keyword evidence="4" id="KW-1185">Reference proteome</keyword>
<dbReference type="GO" id="GO:0005634">
    <property type="term" value="C:nucleus"/>
    <property type="evidence" value="ECO:0007669"/>
    <property type="project" value="TreeGrafter"/>
</dbReference>
<feature type="region of interest" description="Disordered" evidence="2">
    <location>
        <begin position="608"/>
        <end position="645"/>
    </location>
</feature>
<feature type="compositionally biased region" description="Basic and acidic residues" evidence="2">
    <location>
        <begin position="615"/>
        <end position="625"/>
    </location>
</feature>
<protein>
    <submittedName>
        <fullName evidence="3">HHL091Cp</fullName>
    </submittedName>
</protein>
<dbReference type="GO" id="GO:0019888">
    <property type="term" value="F:protein phosphatase regulator activity"/>
    <property type="evidence" value="ECO:0007669"/>
    <property type="project" value="TreeGrafter"/>
</dbReference>
<feature type="region of interest" description="Disordered" evidence="2">
    <location>
        <begin position="221"/>
        <end position="268"/>
    </location>
</feature>
<dbReference type="STRING" id="45286.A0A0X8HW91"/>
<dbReference type="Proteomes" id="UP000243052">
    <property type="component" value="Chromosome viii"/>
</dbReference>